<dbReference type="InterPro" id="IPR046532">
    <property type="entry name" value="DUF6597"/>
</dbReference>
<dbReference type="Pfam" id="PF20240">
    <property type="entry name" value="DUF6597"/>
    <property type="match status" value="1"/>
</dbReference>
<organism evidence="5 6">
    <name type="scientific">Niabella pedocola</name>
    <dbReference type="NCBI Taxonomy" id="1752077"/>
    <lineage>
        <taxon>Bacteria</taxon>
        <taxon>Pseudomonadati</taxon>
        <taxon>Bacteroidota</taxon>
        <taxon>Chitinophagia</taxon>
        <taxon>Chitinophagales</taxon>
        <taxon>Chitinophagaceae</taxon>
        <taxon>Niabella</taxon>
    </lineage>
</organism>
<dbReference type="InterPro" id="IPR009057">
    <property type="entry name" value="Homeodomain-like_sf"/>
</dbReference>
<sequence length="270" mass="30840">MNYQTFSPGENVDGFIKCYWTLESTEASAQRQRIVPDGCMEMIFHYGDRYKQYTDQSHCIVQPRCFVIGQLTRPLEIEPTGATGIFAVRFRPEGFIPFATLPVKEMENKAVSTRLLFAAAGSRLNRNILRAGTTAERIAITETFLQTRLEDQRTIDRIAKQTVEMILSANGRCAVDELSGQLQVNRRQLERTFATMIGLSPKQLSRIVRMQTVLRLLLNKQYDSLTGLAYEGEYYDQAHFIRDFRAFTGKTPGDFYGRNLQLSALFYGVE</sequence>
<gene>
    <name evidence="5" type="ORF">LQ567_15780</name>
</gene>
<protein>
    <submittedName>
        <fullName evidence="5">Helix-turn-helix domain-containing protein</fullName>
    </submittedName>
</protein>
<evidence type="ECO:0000313" key="6">
    <source>
        <dbReference type="Proteomes" id="UP001199816"/>
    </source>
</evidence>
<evidence type="ECO:0000256" key="2">
    <source>
        <dbReference type="ARBA" id="ARBA00023125"/>
    </source>
</evidence>
<dbReference type="InterPro" id="IPR018060">
    <property type="entry name" value="HTH_AraC"/>
</dbReference>
<dbReference type="SMART" id="SM00342">
    <property type="entry name" value="HTH_ARAC"/>
    <property type="match status" value="1"/>
</dbReference>
<dbReference type="InterPro" id="IPR050204">
    <property type="entry name" value="AraC_XylS_family_regulators"/>
</dbReference>
<feature type="domain" description="HTH araC/xylS-type" evidence="4">
    <location>
        <begin position="157"/>
        <end position="258"/>
    </location>
</feature>
<name>A0ABS8PTQ3_9BACT</name>
<keyword evidence="3" id="KW-0804">Transcription</keyword>
<reference evidence="5 6" key="1">
    <citation type="submission" date="2021-11" db="EMBL/GenBank/DDBJ databases">
        <title>Genomic of Niabella pedocola.</title>
        <authorList>
            <person name="Wu T."/>
        </authorList>
    </citation>
    <scope>NUCLEOTIDE SEQUENCE [LARGE SCALE GENOMIC DNA]</scope>
    <source>
        <strain evidence="5 6">JCM 31011</strain>
    </source>
</reference>
<keyword evidence="1" id="KW-0805">Transcription regulation</keyword>
<dbReference type="PANTHER" id="PTHR46796:SF13">
    <property type="entry name" value="HTH-TYPE TRANSCRIPTIONAL ACTIVATOR RHAS"/>
    <property type="match status" value="1"/>
</dbReference>
<evidence type="ECO:0000256" key="1">
    <source>
        <dbReference type="ARBA" id="ARBA00023015"/>
    </source>
</evidence>
<dbReference type="SUPFAM" id="SSF46689">
    <property type="entry name" value="Homeodomain-like"/>
    <property type="match status" value="1"/>
</dbReference>
<evidence type="ECO:0000259" key="4">
    <source>
        <dbReference type="PROSITE" id="PS01124"/>
    </source>
</evidence>
<dbReference type="PANTHER" id="PTHR46796">
    <property type="entry name" value="HTH-TYPE TRANSCRIPTIONAL ACTIVATOR RHAS-RELATED"/>
    <property type="match status" value="1"/>
</dbReference>
<dbReference type="PROSITE" id="PS01124">
    <property type="entry name" value="HTH_ARAC_FAMILY_2"/>
    <property type="match status" value="1"/>
</dbReference>
<evidence type="ECO:0000256" key="3">
    <source>
        <dbReference type="ARBA" id="ARBA00023163"/>
    </source>
</evidence>
<accession>A0ABS8PTQ3</accession>
<proteinExistence type="predicted"/>
<keyword evidence="6" id="KW-1185">Reference proteome</keyword>
<dbReference type="Pfam" id="PF12833">
    <property type="entry name" value="HTH_18"/>
    <property type="match status" value="1"/>
</dbReference>
<comment type="caution">
    <text evidence="5">The sequence shown here is derived from an EMBL/GenBank/DDBJ whole genome shotgun (WGS) entry which is preliminary data.</text>
</comment>
<dbReference type="EMBL" id="JAJNEC010000005">
    <property type="protein sequence ID" value="MCD2424240.1"/>
    <property type="molecule type" value="Genomic_DNA"/>
</dbReference>
<dbReference type="Proteomes" id="UP001199816">
    <property type="component" value="Unassembled WGS sequence"/>
</dbReference>
<dbReference type="Gene3D" id="1.10.10.60">
    <property type="entry name" value="Homeodomain-like"/>
    <property type="match status" value="1"/>
</dbReference>
<dbReference type="RefSeq" id="WP_231005691.1">
    <property type="nucleotide sequence ID" value="NZ_JAJNEC010000005.1"/>
</dbReference>
<keyword evidence="2" id="KW-0238">DNA-binding</keyword>
<evidence type="ECO:0000313" key="5">
    <source>
        <dbReference type="EMBL" id="MCD2424240.1"/>
    </source>
</evidence>